<organism evidence="2 3">
    <name type="scientific">Armillaria luteobubalina</name>
    <dbReference type="NCBI Taxonomy" id="153913"/>
    <lineage>
        <taxon>Eukaryota</taxon>
        <taxon>Fungi</taxon>
        <taxon>Dikarya</taxon>
        <taxon>Basidiomycota</taxon>
        <taxon>Agaricomycotina</taxon>
        <taxon>Agaricomycetes</taxon>
        <taxon>Agaricomycetidae</taxon>
        <taxon>Agaricales</taxon>
        <taxon>Marasmiineae</taxon>
        <taxon>Physalacriaceae</taxon>
        <taxon>Armillaria</taxon>
    </lineage>
</organism>
<reference evidence="2" key="1">
    <citation type="submission" date="2023-06" db="EMBL/GenBank/DDBJ databases">
        <authorList>
            <consortium name="Lawrence Berkeley National Laboratory"/>
            <person name="Ahrendt S."/>
            <person name="Sahu N."/>
            <person name="Indic B."/>
            <person name="Wong-Bajracharya J."/>
            <person name="Merenyi Z."/>
            <person name="Ke H.-M."/>
            <person name="Monk M."/>
            <person name="Kocsube S."/>
            <person name="Drula E."/>
            <person name="Lipzen A."/>
            <person name="Balint B."/>
            <person name="Henrissat B."/>
            <person name="Andreopoulos B."/>
            <person name="Martin F.M."/>
            <person name="Harder C.B."/>
            <person name="Rigling D."/>
            <person name="Ford K.L."/>
            <person name="Foster G.D."/>
            <person name="Pangilinan J."/>
            <person name="Papanicolaou A."/>
            <person name="Barry K."/>
            <person name="LaButti K."/>
            <person name="Viragh M."/>
            <person name="Koriabine M."/>
            <person name="Yan M."/>
            <person name="Riley R."/>
            <person name="Champramary S."/>
            <person name="Plett K.L."/>
            <person name="Tsai I.J."/>
            <person name="Slot J."/>
            <person name="Sipos G."/>
            <person name="Plett J."/>
            <person name="Nagy L.G."/>
            <person name="Grigoriev I.V."/>
        </authorList>
    </citation>
    <scope>NUCLEOTIDE SEQUENCE</scope>
    <source>
        <strain evidence="2">HWK02</strain>
    </source>
</reference>
<keyword evidence="1" id="KW-0812">Transmembrane</keyword>
<accession>A0AA39PZX7</accession>
<feature type="transmembrane region" description="Helical" evidence="1">
    <location>
        <begin position="7"/>
        <end position="25"/>
    </location>
</feature>
<feature type="transmembrane region" description="Helical" evidence="1">
    <location>
        <begin position="45"/>
        <end position="63"/>
    </location>
</feature>
<gene>
    <name evidence="2" type="ORF">EDD18DRAFT_1177974</name>
</gene>
<sequence length="79" mass="9409">MVFLSPVSVLLASSCCSILLLFFLYHICPSSIGYVVYQSWSFKFLLYLYMNATTVSLYSARFYQFSHQYRNKQFRYLRS</sequence>
<comment type="caution">
    <text evidence="2">The sequence shown here is derived from an EMBL/GenBank/DDBJ whole genome shotgun (WGS) entry which is preliminary data.</text>
</comment>
<protein>
    <submittedName>
        <fullName evidence="2">Uncharacterized protein</fullName>
    </submittedName>
</protein>
<dbReference type="EMBL" id="JAUEPU010000023">
    <property type="protein sequence ID" value="KAK0493682.1"/>
    <property type="molecule type" value="Genomic_DNA"/>
</dbReference>
<name>A0AA39PZX7_9AGAR</name>
<evidence type="ECO:0000313" key="3">
    <source>
        <dbReference type="Proteomes" id="UP001175228"/>
    </source>
</evidence>
<keyword evidence="3" id="KW-1185">Reference proteome</keyword>
<evidence type="ECO:0000256" key="1">
    <source>
        <dbReference type="SAM" id="Phobius"/>
    </source>
</evidence>
<keyword evidence="1" id="KW-0472">Membrane</keyword>
<dbReference type="AlphaFoldDB" id="A0AA39PZX7"/>
<keyword evidence="1" id="KW-1133">Transmembrane helix</keyword>
<evidence type="ECO:0000313" key="2">
    <source>
        <dbReference type="EMBL" id="KAK0493682.1"/>
    </source>
</evidence>
<dbReference type="Proteomes" id="UP001175228">
    <property type="component" value="Unassembled WGS sequence"/>
</dbReference>
<proteinExistence type="predicted"/>